<comment type="caution">
    <text evidence="2">The sequence shown here is derived from an EMBL/GenBank/DDBJ whole genome shotgun (WGS) entry which is preliminary data.</text>
</comment>
<sequence length="30" mass="3211">MTNPSLETAIKGGNDRPNVLFTLGGTRPPR</sequence>
<name>A0A9Q9SDX2_9BURK</name>
<reference evidence="2 3" key="1">
    <citation type="submission" date="2019-09" db="EMBL/GenBank/DDBJ databases">
        <authorList>
            <person name="Depoorter E."/>
        </authorList>
    </citation>
    <scope>NUCLEOTIDE SEQUENCE [LARGE SCALE GENOMIC DNA]</scope>
    <source>
        <strain evidence="2">LMG 24066</strain>
    </source>
</reference>
<evidence type="ECO:0000313" key="2">
    <source>
        <dbReference type="EMBL" id="VWB21457.1"/>
    </source>
</evidence>
<organism evidence="2 3">
    <name type="scientific">Burkholderia arboris</name>
    <dbReference type="NCBI Taxonomy" id="488730"/>
    <lineage>
        <taxon>Bacteria</taxon>
        <taxon>Pseudomonadati</taxon>
        <taxon>Pseudomonadota</taxon>
        <taxon>Betaproteobacteria</taxon>
        <taxon>Burkholderiales</taxon>
        <taxon>Burkholderiaceae</taxon>
        <taxon>Burkholderia</taxon>
        <taxon>Burkholderia cepacia complex</taxon>
    </lineage>
</organism>
<protein>
    <submittedName>
        <fullName evidence="2">Uncharacterized protein</fullName>
    </submittedName>
</protein>
<accession>A0A9Q9SDX2</accession>
<evidence type="ECO:0000256" key="1">
    <source>
        <dbReference type="SAM" id="MobiDB-lite"/>
    </source>
</evidence>
<dbReference type="AlphaFoldDB" id="A0A9Q9SDX2"/>
<dbReference type="Proteomes" id="UP000494172">
    <property type="component" value="Unassembled WGS sequence"/>
</dbReference>
<feature type="region of interest" description="Disordered" evidence="1">
    <location>
        <begin position="1"/>
        <end position="30"/>
    </location>
</feature>
<dbReference type="EMBL" id="CABVPX010000002">
    <property type="protein sequence ID" value="VWB21457.1"/>
    <property type="molecule type" value="Genomic_DNA"/>
</dbReference>
<evidence type="ECO:0000313" key="3">
    <source>
        <dbReference type="Proteomes" id="UP000494172"/>
    </source>
</evidence>
<gene>
    <name evidence="2" type="ORF">BAR24066_00850</name>
</gene>
<proteinExistence type="predicted"/>